<keyword evidence="5 6" id="KW-0472">Membrane</keyword>
<organism evidence="8 9">
    <name type="scientific">Folsomia candida</name>
    <name type="common">Springtail</name>
    <dbReference type="NCBI Taxonomy" id="158441"/>
    <lineage>
        <taxon>Eukaryota</taxon>
        <taxon>Metazoa</taxon>
        <taxon>Ecdysozoa</taxon>
        <taxon>Arthropoda</taxon>
        <taxon>Hexapoda</taxon>
        <taxon>Collembola</taxon>
        <taxon>Entomobryomorpha</taxon>
        <taxon>Isotomoidea</taxon>
        <taxon>Isotomidae</taxon>
        <taxon>Proisotominae</taxon>
        <taxon>Folsomia</taxon>
    </lineage>
</organism>
<dbReference type="GO" id="GO:0016020">
    <property type="term" value="C:membrane"/>
    <property type="evidence" value="ECO:0007669"/>
    <property type="project" value="UniProtKB-SubCell"/>
</dbReference>
<dbReference type="GO" id="GO:0004930">
    <property type="term" value="F:G protein-coupled receptor activity"/>
    <property type="evidence" value="ECO:0007669"/>
    <property type="project" value="InterPro"/>
</dbReference>
<dbReference type="InterPro" id="IPR052954">
    <property type="entry name" value="GPCR-Ligand_Int"/>
</dbReference>
<reference evidence="8 9" key="1">
    <citation type="submission" date="2015-12" db="EMBL/GenBank/DDBJ databases">
        <title>The genome of Folsomia candida.</title>
        <authorList>
            <person name="Faddeeva A."/>
            <person name="Derks M.F."/>
            <person name="Anvar Y."/>
            <person name="Smit S."/>
            <person name="Van Straalen N."/>
            <person name="Roelofs D."/>
        </authorList>
    </citation>
    <scope>NUCLEOTIDE SEQUENCE [LARGE SCALE GENOMIC DNA]</scope>
    <source>
        <strain evidence="8 9">VU population</strain>
        <tissue evidence="8">Whole body</tissue>
    </source>
</reference>
<dbReference type="OMA" id="WISTRRT"/>
<feature type="transmembrane region" description="Helical" evidence="6">
    <location>
        <begin position="72"/>
        <end position="90"/>
    </location>
</feature>
<feature type="transmembrane region" description="Helical" evidence="6">
    <location>
        <begin position="498"/>
        <end position="517"/>
    </location>
</feature>
<keyword evidence="4 6" id="KW-1133">Transmembrane helix</keyword>
<dbReference type="Gene3D" id="1.20.1070.10">
    <property type="entry name" value="Rhodopsin 7-helix transmembrane proteins"/>
    <property type="match status" value="1"/>
</dbReference>
<dbReference type="InterPro" id="IPR017452">
    <property type="entry name" value="GPCR_Rhodpsn_7TM"/>
</dbReference>
<dbReference type="PANTHER" id="PTHR46641:SF2">
    <property type="entry name" value="FMRFAMIDE RECEPTOR"/>
    <property type="match status" value="1"/>
</dbReference>
<proteinExistence type="inferred from homology"/>
<feature type="transmembrane region" description="Helical" evidence="6">
    <location>
        <begin position="428"/>
        <end position="459"/>
    </location>
</feature>
<feature type="transmembrane region" description="Helical" evidence="6">
    <location>
        <begin position="299"/>
        <end position="320"/>
    </location>
</feature>
<comment type="subcellular location">
    <subcellularLocation>
        <location evidence="1">Membrane</location>
    </subcellularLocation>
</comment>
<comment type="caution">
    <text evidence="8">The sequence shown here is derived from an EMBL/GenBank/DDBJ whole genome shotgun (WGS) entry which is preliminary data.</text>
</comment>
<dbReference type="PRINTS" id="PR00237">
    <property type="entry name" value="GPCRRHODOPSN"/>
</dbReference>
<dbReference type="AlphaFoldDB" id="A0A226D7X3"/>
<feature type="transmembrane region" description="Helical" evidence="6">
    <location>
        <begin position="218"/>
        <end position="239"/>
    </location>
</feature>
<evidence type="ECO:0000256" key="4">
    <source>
        <dbReference type="ARBA" id="ARBA00022989"/>
    </source>
</evidence>
<feature type="transmembrane region" description="Helical" evidence="6">
    <location>
        <begin position="126"/>
        <end position="144"/>
    </location>
</feature>
<evidence type="ECO:0000256" key="2">
    <source>
        <dbReference type="ARBA" id="ARBA00010663"/>
    </source>
</evidence>
<feature type="transmembrane region" description="Helical" evidence="6">
    <location>
        <begin position="164"/>
        <end position="185"/>
    </location>
</feature>
<accession>A0A226D7X3</accession>
<keyword evidence="3 6" id="KW-0812">Transmembrane</keyword>
<name>A0A226D7X3_FOLCA</name>
<keyword evidence="9" id="KW-1185">Reference proteome</keyword>
<feature type="transmembrane region" description="Helical" evidence="6">
    <location>
        <begin position="363"/>
        <end position="382"/>
    </location>
</feature>
<feature type="transmembrane region" description="Helical" evidence="6">
    <location>
        <begin position="388"/>
        <end position="407"/>
    </location>
</feature>
<gene>
    <name evidence="8" type="ORF">Fcan01_24516</name>
</gene>
<evidence type="ECO:0000313" key="8">
    <source>
        <dbReference type="EMBL" id="OXA40731.1"/>
    </source>
</evidence>
<dbReference type="PROSITE" id="PS50262">
    <property type="entry name" value="G_PROTEIN_RECEP_F1_2"/>
    <property type="match status" value="1"/>
</dbReference>
<protein>
    <submittedName>
        <fullName evidence="8">FMRFamide receptor</fullName>
    </submittedName>
</protein>
<dbReference type="CDD" id="cd14978">
    <property type="entry name" value="7tmA_FMRFamide_R-like"/>
    <property type="match status" value="1"/>
</dbReference>
<feature type="domain" description="G-protein coupled receptors family 1 profile" evidence="7">
    <location>
        <begin position="52"/>
        <end position="317"/>
    </location>
</feature>
<dbReference type="PANTHER" id="PTHR46641">
    <property type="entry name" value="FMRFAMIDE RECEPTOR-RELATED"/>
    <property type="match status" value="1"/>
</dbReference>
<dbReference type="Pfam" id="PF00001">
    <property type="entry name" value="7tm_1"/>
    <property type="match status" value="1"/>
</dbReference>
<evidence type="ECO:0000313" key="9">
    <source>
        <dbReference type="Proteomes" id="UP000198287"/>
    </source>
</evidence>
<feature type="transmembrane region" description="Helical" evidence="6">
    <location>
        <begin position="266"/>
        <end position="287"/>
    </location>
</feature>
<feature type="transmembrane region" description="Helical" evidence="6">
    <location>
        <begin position="33"/>
        <end position="60"/>
    </location>
</feature>
<comment type="similarity">
    <text evidence="2">Belongs to the G-protein coupled receptor 1 family.</text>
</comment>
<dbReference type="OrthoDB" id="10011262at2759"/>
<keyword evidence="8" id="KW-0675">Receptor</keyword>
<dbReference type="EMBL" id="LNIX01000032">
    <property type="protein sequence ID" value="OXA40731.1"/>
    <property type="molecule type" value="Genomic_DNA"/>
</dbReference>
<evidence type="ECO:0000259" key="7">
    <source>
        <dbReference type="PROSITE" id="PS50262"/>
    </source>
</evidence>
<evidence type="ECO:0000256" key="5">
    <source>
        <dbReference type="ARBA" id="ARBA00023136"/>
    </source>
</evidence>
<evidence type="ECO:0000256" key="1">
    <source>
        <dbReference type="ARBA" id="ARBA00004370"/>
    </source>
</evidence>
<dbReference type="InterPro" id="IPR000276">
    <property type="entry name" value="GPCR_Rhodpsn"/>
</dbReference>
<dbReference type="SUPFAM" id="SSF81321">
    <property type="entry name" value="Family A G protein-coupled receptor-like"/>
    <property type="match status" value="1"/>
</dbReference>
<evidence type="ECO:0000256" key="6">
    <source>
        <dbReference type="SAM" id="Phobius"/>
    </source>
</evidence>
<dbReference type="Proteomes" id="UP000198287">
    <property type="component" value="Unassembled WGS sequence"/>
</dbReference>
<evidence type="ECO:0000256" key="3">
    <source>
        <dbReference type="ARBA" id="ARBA00022692"/>
    </source>
</evidence>
<sequence>MEYNNSMREPDLVNISKDFVTLQELLGREIVQLFFTISAFLMLVIGCFGVVANICSCIVLTRPALRKSPMTLLLLNLAVWDSLLILGAVYTSRSPEMFLSRIIFPSTFLLDHPVPAFLPYVRSYNVTVYTGSLVFTMLVTIERYNAVCQPFQAMSGGRSKKKNYIIILVANCSIILINLPMWFALKAGKRMVHGREYVQLEPTVLWSMPAYQWYESEAVLLTLRFIIPFVLLLTLNFRISRTLKEYQKTRKTLTNQETNDVSLSKIAVAIVTFSLSMNVFSIVSMVLKRINETYSSYAFVIFVILVVINSSINFIFYCAFGKVFREELIKLWKMVCPLNKKIEQKQVNNLSQYSTGAQNYINLAYYASLLVAASSLILVPTSNSAAPFMFPCLRPFPGSVLLPACSFMGQWEWQINMDRIPVRITLSILLLVAMYTATSTIGLLVTAAMHVAILVQLWIKEAILPFLKGGKFQIVSNNVRQVQILMAILNHTWRMPAMGANVLLWIISEIISLYVVIR</sequence>